<evidence type="ECO:0000313" key="12">
    <source>
        <dbReference type="EMBL" id="NYE70271.1"/>
    </source>
</evidence>
<evidence type="ECO:0000256" key="9">
    <source>
        <dbReference type="ARBA" id="ARBA00023211"/>
    </source>
</evidence>
<dbReference type="Pfam" id="PF02955">
    <property type="entry name" value="GSH-S_ATP"/>
    <property type="match status" value="1"/>
</dbReference>
<gene>
    <name evidence="10" type="primary">gshB</name>
    <name evidence="12" type="ORF">BKA15_001600</name>
</gene>
<dbReference type="UniPathway" id="UPA00142">
    <property type="reaction ID" value="UER00210"/>
</dbReference>
<comment type="catalytic activity">
    <reaction evidence="10">
        <text>gamma-L-glutamyl-L-cysteine + glycine + ATP = glutathione + ADP + phosphate + H(+)</text>
        <dbReference type="Rhea" id="RHEA:13557"/>
        <dbReference type="ChEBI" id="CHEBI:15378"/>
        <dbReference type="ChEBI" id="CHEBI:30616"/>
        <dbReference type="ChEBI" id="CHEBI:43474"/>
        <dbReference type="ChEBI" id="CHEBI:57305"/>
        <dbReference type="ChEBI" id="CHEBI:57925"/>
        <dbReference type="ChEBI" id="CHEBI:58173"/>
        <dbReference type="ChEBI" id="CHEBI:456216"/>
        <dbReference type="EC" id="6.3.2.3"/>
    </reaction>
</comment>
<evidence type="ECO:0000256" key="10">
    <source>
        <dbReference type="HAMAP-Rule" id="MF_00162"/>
    </source>
</evidence>
<dbReference type="GO" id="GO:0004363">
    <property type="term" value="F:glutathione synthase activity"/>
    <property type="evidence" value="ECO:0007669"/>
    <property type="project" value="UniProtKB-UniRule"/>
</dbReference>
<dbReference type="GO" id="GO:0005737">
    <property type="term" value="C:cytoplasm"/>
    <property type="evidence" value="ECO:0007669"/>
    <property type="project" value="TreeGrafter"/>
</dbReference>
<evidence type="ECO:0000256" key="2">
    <source>
        <dbReference type="ARBA" id="ARBA00001946"/>
    </source>
</evidence>
<evidence type="ECO:0000256" key="1">
    <source>
        <dbReference type="ARBA" id="ARBA00001936"/>
    </source>
</evidence>
<dbReference type="Gene3D" id="3.40.50.20">
    <property type="match status" value="1"/>
</dbReference>
<name>A0A7Y9I4S3_9ACTN</name>
<organism evidence="12 13">
    <name type="scientific">Microlunatus parietis</name>
    <dbReference type="NCBI Taxonomy" id="682979"/>
    <lineage>
        <taxon>Bacteria</taxon>
        <taxon>Bacillati</taxon>
        <taxon>Actinomycetota</taxon>
        <taxon>Actinomycetes</taxon>
        <taxon>Propionibacteriales</taxon>
        <taxon>Propionibacteriaceae</taxon>
        <taxon>Microlunatus</taxon>
    </lineage>
</organism>
<reference evidence="12 13" key="1">
    <citation type="submission" date="2020-07" db="EMBL/GenBank/DDBJ databases">
        <title>Sequencing the genomes of 1000 actinobacteria strains.</title>
        <authorList>
            <person name="Klenk H.-P."/>
        </authorList>
    </citation>
    <scope>NUCLEOTIDE SEQUENCE [LARGE SCALE GENOMIC DNA]</scope>
    <source>
        <strain evidence="12 13">DSM 22083</strain>
    </source>
</reference>
<dbReference type="InterPro" id="IPR011761">
    <property type="entry name" value="ATP-grasp"/>
</dbReference>
<protein>
    <recommendedName>
        <fullName evidence="10">Glutathione synthetase</fullName>
        <ecNumber evidence="10">6.3.2.3</ecNumber>
    </recommendedName>
    <alternativeName>
        <fullName evidence="10">GSH synthetase</fullName>
        <shortName evidence="10">GSH-S</shortName>
        <shortName evidence="10">GSHase</shortName>
    </alternativeName>
    <alternativeName>
        <fullName evidence="10">Glutathione synthase</fullName>
    </alternativeName>
</protein>
<dbReference type="InterPro" id="IPR004218">
    <property type="entry name" value="GSHS_ATP-bd"/>
</dbReference>
<dbReference type="NCBIfam" id="NF003573">
    <property type="entry name" value="PRK05246.1"/>
    <property type="match status" value="1"/>
</dbReference>
<feature type="domain" description="ATP-grasp" evidence="11">
    <location>
        <begin position="134"/>
        <end position="314"/>
    </location>
</feature>
<dbReference type="SUPFAM" id="SSF56059">
    <property type="entry name" value="Glutathione synthetase ATP-binding domain-like"/>
    <property type="match status" value="1"/>
</dbReference>
<comment type="pathway">
    <text evidence="10">Sulfur metabolism; glutathione biosynthesis; glutathione from L-cysteine and L-glutamate: step 2/2.</text>
</comment>
<dbReference type="PANTHER" id="PTHR21621">
    <property type="entry name" value="RIBOSOMAL PROTEIN S6 MODIFICATION PROTEIN"/>
    <property type="match status" value="1"/>
</dbReference>
<dbReference type="Pfam" id="PF02951">
    <property type="entry name" value="GSH-S_N"/>
    <property type="match status" value="1"/>
</dbReference>
<dbReference type="PANTHER" id="PTHR21621:SF4">
    <property type="entry name" value="GLUTATHIONE SYNTHETASE"/>
    <property type="match status" value="1"/>
</dbReference>
<evidence type="ECO:0000256" key="4">
    <source>
        <dbReference type="ARBA" id="ARBA00022684"/>
    </source>
</evidence>
<comment type="cofactor">
    <cofactor evidence="1">
        <name>Mn(2+)</name>
        <dbReference type="ChEBI" id="CHEBI:29035"/>
    </cofactor>
</comment>
<comment type="similarity">
    <text evidence="10">Belongs to the prokaryotic GSH synthase family.</text>
</comment>
<dbReference type="Gene3D" id="3.30.1490.20">
    <property type="entry name" value="ATP-grasp fold, A domain"/>
    <property type="match status" value="1"/>
</dbReference>
<evidence type="ECO:0000256" key="7">
    <source>
        <dbReference type="ARBA" id="ARBA00022840"/>
    </source>
</evidence>
<dbReference type="InterPro" id="IPR004215">
    <property type="entry name" value="GSHS_N"/>
</dbReference>
<comment type="cofactor">
    <cofactor evidence="2">
        <name>Mg(2+)</name>
        <dbReference type="ChEBI" id="CHEBI:18420"/>
    </cofactor>
</comment>
<evidence type="ECO:0000256" key="5">
    <source>
        <dbReference type="ARBA" id="ARBA00022723"/>
    </source>
</evidence>
<evidence type="ECO:0000256" key="6">
    <source>
        <dbReference type="ARBA" id="ARBA00022741"/>
    </source>
</evidence>
<accession>A0A7Y9I4S3</accession>
<dbReference type="HAMAP" id="MF_00162">
    <property type="entry name" value="GSH_S"/>
    <property type="match status" value="1"/>
</dbReference>
<dbReference type="GO" id="GO:0046872">
    <property type="term" value="F:metal ion binding"/>
    <property type="evidence" value="ECO:0007669"/>
    <property type="project" value="UniProtKB-KW"/>
</dbReference>
<evidence type="ECO:0000256" key="8">
    <source>
        <dbReference type="ARBA" id="ARBA00022842"/>
    </source>
</evidence>
<dbReference type="RefSeq" id="WP_179749597.1">
    <property type="nucleotide sequence ID" value="NZ_JACCBU010000001.1"/>
</dbReference>
<dbReference type="PROSITE" id="PS50975">
    <property type="entry name" value="ATP_GRASP"/>
    <property type="match status" value="1"/>
</dbReference>
<keyword evidence="3 10" id="KW-0436">Ligase</keyword>
<dbReference type="EMBL" id="JACCBU010000001">
    <property type="protein sequence ID" value="NYE70271.1"/>
    <property type="molecule type" value="Genomic_DNA"/>
</dbReference>
<proteinExistence type="inferred from homology"/>
<dbReference type="InterPro" id="IPR016185">
    <property type="entry name" value="PreATP-grasp_dom_sf"/>
</dbReference>
<sequence>MRIAFVADPLERLDAATDTSVGLMHAAQELGAEVWVTEAGRLEAVDGRARAGARRIELAPARPDRGCRWRVPDPWFAVLDTRPVWLDETAAVFLRTEPPVDEVFTAATLIMDLIDPASTVLVNAPQSLRECSEHLFPLRFPDLVPPTTVTAAERTVRDFLAEHGTAVIKPVDGFSGRGVLRLDRHDPNLASLIEISTALGSRPVLVQRYLRQVAAGNKRVFVVDGTPVAAVYRFPAGGDFRIGQPSAKAPITARDREICARLDPDLRRMGVRLAGLDVIGPYLIEINVTSVGGLRKADALLGWTLCADLLDHLLDPCLERTSA</sequence>
<dbReference type="GO" id="GO:0005524">
    <property type="term" value="F:ATP binding"/>
    <property type="evidence" value="ECO:0007669"/>
    <property type="project" value="UniProtKB-UniRule"/>
</dbReference>
<evidence type="ECO:0000256" key="3">
    <source>
        <dbReference type="ARBA" id="ARBA00022598"/>
    </source>
</evidence>
<dbReference type="SUPFAM" id="SSF52440">
    <property type="entry name" value="PreATP-grasp domain"/>
    <property type="match status" value="1"/>
</dbReference>
<dbReference type="InterPro" id="IPR013815">
    <property type="entry name" value="ATP_grasp_subdomain_1"/>
</dbReference>
<keyword evidence="6 10" id="KW-0547">Nucleotide-binding</keyword>
<dbReference type="Proteomes" id="UP000569914">
    <property type="component" value="Unassembled WGS sequence"/>
</dbReference>
<evidence type="ECO:0000259" key="11">
    <source>
        <dbReference type="PROSITE" id="PS50975"/>
    </source>
</evidence>
<keyword evidence="9" id="KW-0464">Manganese</keyword>
<evidence type="ECO:0000313" key="13">
    <source>
        <dbReference type="Proteomes" id="UP000569914"/>
    </source>
</evidence>
<comment type="caution">
    <text evidence="12">The sequence shown here is derived from an EMBL/GenBank/DDBJ whole genome shotgun (WGS) entry which is preliminary data.</text>
</comment>
<keyword evidence="5" id="KW-0479">Metal-binding</keyword>
<dbReference type="InterPro" id="IPR006284">
    <property type="entry name" value="Glut_synth_pro"/>
</dbReference>
<keyword evidence="8" id="KW-0460">Magnesium</keyword>
<keyword evidence="7 10" id="KW-0067">ATP-binding</keyword>
<keyword evidence="4 10" id="KW-0317">Glutathione biosynthesis</keyword>
<dbReference type="Gene3D" id="3.30.470.20">
    <property type="entry name" value="ATP-grasp fold, B domain"/>
    <property type="match status" value="1"/>
</dbReference>
<dbReference type="AlphaFoldDB" id="A0A7Y9I4S3"/>
<keyword evidence="13" id="KW-1185">Reference proteome</keyword>
<dbReference type="EC" id="6.3.2.3" evidence="10"/>